<protein>
    <recommendedName>
        <fullName evidence="5">Bifunctional ligase/repressor BirA</fullName>
    </recommendedName>
    <alternativeName>
        <fullName evidence="5">Biotin--[acetyl-CoA-carboxylase] ligase</fullName>
        <ecNumber evidence="5">6.3.4.15</ecNumber>
    </alternativeName>
    <alternativeName>
        <fullName evidence="5">Biotin--protein ligase</fullName>
    </alternativeName>
    <alternativeName>
        <fullName evidence="5">Biotin-[acetyl-CoA carboxylase] synthetase</fullName>
    </alternativeName>
</protein>
<dbReference type="Pfam" id="PF03099">
    <property type="entry name" value="BPL_LplA_LipB"/>
    <property type="match status" value="1"/>
</dbReference>
<keyword evidence="3 5" id="KW-0067">ATP-binding</keyword>
<keyword evidence="5" id="KW-0678">Repressor</keyword>
<evidence type="ECO:0000313" key="7">
    <source>
        <dbReference type="EMBL" id="GLG06050.1"/>
    </source>
</evidence>
<feature type="binding site" evidence="5">
    <location>
        <begin position="92"/>
        <end position="94"/>
    </location>
    <ligand>
        <name>biotin</name>
        <dbReference type="ChEBI" id="CHEBI:57586"/>
    </ligand>
</feature>
<organism evidence="7 8">
    <name type="scientific">Sellimonas catena</name>
    <dbReference type="NCBI Taxonomy" id="2994035"/>
    <lineage>
        <taxon>Bacteria</taxon>
        <taxon>Bacillati</taxon>
        <taxon>Bacillota</taxon>
        <taxon>Clostridia</taxon>
        <taxon>Lachnospirales</taxon>
        <taxon>Lachnospiraceae</taxon>
        <taxon>Sellimonas</taxon>
    </lineage>
</organism>
<dbReference type="SUPFAM" id="SSF50037">
    <property type="entry name" value="C-terminal domain of transcriptional repressors"/>
    <property type="match status" value="1"/>
</dbReference>
<dbReference type="InterPro" id="IPR004408">
    <property type="entry name" value="Biotin_CoA_COase_ligase"/>
</dbReference>
<comment type="catalytic activity">
    <reaction evidence="5">
        <text>biotin + L-lysyl-[protein] + ATP = N(6)-biotinyl-L-lysyl-[protein] + AMP + diphosphate + H(+)</text>
        <dbReference type="Rhea" id="RHEA:11756"/>
        <dbReference type="Rhea" id="RHEA-COMP:9752"/>
        <dbReference type="Rhea" id="RHEA-COMP:10505"/>
        <dbReference type="ChEBI" id="CHEBI:15378"/>
        <dbReference type="ChEBI" id="CHEBI:29969"/>
        <dbReference type="ChEBI" id="CHEBI:30616"/>
        <dbReference type="ChEBI" id="CHEBI:33019"/>
        <dbReference type="ChEBI" id="CHEBI:57586"/>
        <dbReference type="ChEBI" id="CHEBI:83144"/>
        <dbReference type="ChEBI" id="CHEBI:456215"/>
        <dbReference type="EC" id="6.3.4.15"/>
    </reaction>
</comment>
<dbReference type="GO" id="GO:0016740">
    <property type="term" value="F:transferase activity"/>
    <property type="evidence" value="ECO:0007669"/>
    <property type="project" value="UniProtKB-ARBA"/>
</dbReference>
<proteinExistence type="inferred from homology"/>
<feature type="binding site" evidence="5">
    <location>
        <begin position="120"/>
        <end position="122"/>
    </location>
    <ligand>
        <name>biotin</name>
        <dbReference type="ChEBI" id="CHEBI:57586"/>
    </ligand>
</feature>
<dbReference type="InterPro" id="IPR004143">
    <property type="entry name" value="BPL_LPL_catalytic"/>
</dbReference>
<keyword evidence="8" id="KW-1185">Reference proteome</keyword>
<dbReference type="InterPro" id="IPR008988">
    <property type="entry name" value="Transcriptional_repressor_C"/>
</dbReference>
<keyword evidence="5" id="KW-0238">DNA-binding</keyword>
<dbReference type="NCBIfam" id="TIGR00121">
    <property type="entry name" value="birA_ligase"/>
    <property type="match status" value="1"/>
</dbReference>
<dbReference type="SUPFAM" id="SSF46785">
    <property type="entry name" value="Winged helix' DNA-binding domain"/>
    <property type="match status" value="1"/>
</dbReference>
<keyword evidence="2 5" id="KW-0547">Nucleotide-binding</keyword>
<evidence type="ECO:0000256" key="4">
    <source>
        <dbReference type="ARBA" id="ARBA00023267"/>
    </source>
</evidence>
<dbReference type="InterPro" id="IPR013196">
    <property type="entry name" value="HTH_11"/>
</dbReference>
<reference evidence="7 8" key="1">
    <citation type="journal article" date="2023" name="Int. J. Syst. Evol. Microbiol.">
        <title>Sellimonas catena sp. nov., isolated from human faeces.</title>
        <authorList>
            <person name="Hisatomi A."/>
            <person name="Ohkuma M."/>
            <person name="Sakamoto M."/>
        </authorList>
    </citation>
    <scope>NUCLEOTIDE SEQUENCE [LARGE SCALE GENOMIC DNA]</scope>
    <source>
        <strain evidence="7 8">12EGH17</strain>
    </source>
</reference>
<dbReference type="InterPro" id="IPR036390">
    <property type="entry name" value="WH_DNA-bd_sf"/>
</dbReference>
<sequence>MTTKESILALFEEQRGVYFSGEEIAARLAVSRAAVWKAVNGLRKEGYEIDAVSNKGYRLAADTDILSTQGIEKYQDPVCRTLNLCVLPEAESTNTLLREKANAGAPEGTVILANTQTKGRGRRGRSFYSPADTGLYLSILLRPDGMTPDQAVKITTMAAVAVCEAVEEISGKETWIKWVNDIYQEGRKISGILTEASVSMENGSVESVILGIGINVYPPESGFPEDIRETAGSVFDGKQNDGKNRLAAGVLNYFFKEYERIDRTDYVEKYRAKSFVVGKEITILSPSGNRQATALDVDQDCHLIVRYENGQTERLSSGEISIRLS</sequence>
<dbReference type="AlphaFoldDB" id="A0A9W6CBB1"/>
<dbReference type="GO" id="GO:0004077">
    <property type="term" value="F:biotin--[biotin carboxyl-carrier protein] ligase activity"/>
    <property type="evidence" value="ECO:0007669"/>
    <property type="project" value="UniProtKB-UniRule"/>
</dbReference>
<dbReference type="GO" id="GO:0005524">
    <property type="term" value="F:ATP binding"/>
    <property type="evidence" value="ECO:0007669"/>
    <property type="project" value="UniProtKB-UniRule"/>
</dbReference>
<evidence type="ECO:0000256" key="1">
    <source>
        <dbReference type="ARBA" id="ARBA00022598"/>
    </source>
</evidence>
<dbReference type="GO" id="GO:0006355">
    <property type="term" value="P:regulation of DNA-templated transcription"/>
    <property type="evidence" value="ECO:0007669"/>
    <property type="project" value="UniProtKB-UniRule"/>
</dbReference>
<dbReference type="CDD" id="cd16442">
    <property type="entry name" value="BPL"/>
    <property type="match status" value="1"/>
</dbReference>
<name>A0A9W6CBB1_9FIRM</name>
<dbReference type="Gene3D" id="3.30.930.10">
    <property type="entry name" value="Bira Bifunctional Protein, Domain 2"/>
    <property type="match status" value="1"/>
</dbReference>
<comment type="similarity">
    <text evidence="5">Belongs to the biotin--protein ligase family.</text>
</comment>
<keyword evidence="5" id="KW-0805">Transcription regulation</keyword>
<comment type="caution">
    <text evidence="7">The sequence shown here is derived from an EMBL/GenBank/DDBJ whole genome shotgun (WGS) entry which is preliminary data.</text>
</comment>
<dbReference type="GO" id="GO:0009249">
    <property type="term" value="P:protein lipoylation"/>
    <property type="evidence" value="ECO:0007669"/>
    <property type="project" value="UniProtKB-ARBA"/>
</dbReference>
<dbReference type="InterPro" id="IPR003142">
    <property type="entry name" value="BPL_C"/>
</dbReference>
<gene>
    <name evidence="7" type="primary">birA_2</name>
    <name evidence="5" type="synonym">birA</name>
    <name evidence="7" type="ORF">Selli1_32240</name>
</gene>
<feature type="binding site" evidence="5">
    <location>
        <position position="188"/>
    </location>
    <ligand>
        <name>biotin</name>
        <dbReference type="ChEBI" id="CHEBI:57586"/>
    </ligand>
</feature>
<dbReference type="PANTHER" id="PTHR12835">
    <property type="entry name" value="BIOTIN PROTEIN LIGASE"/>
    <property type="match status" value="1"/>
</dbReference>
<dbReference type="Gene3D" id="2.30.30.100">
    <property type="match status" value="1"/>
</dbReference>
<dbReference type="SUPFAM" id="SSF55681">
    <property type="entry name" value="Class II aaRS and biotin synthetases"/>
    <property type="match status" value="1"/>
</dbReference>
<dbReference type="Pfam" id="PF08279">
    <property type="entry name" value="HTH_11"/>
    <property type="match status" value="1"/>
</dbReference>
<dbReference type="EMBL" id="BSBO01000045">
    <property type="protein sequence ID" value="GLG06050.1"/>
    <property type="molecule type" value="Genomic_DNA"/>
</dbReference>
<dbReference type="EC" id="6.3.4.15" evidence="5"/>
<dbReference type="Pfam" id="PF02237">
    <property type="entry name" value="BPL_C"/>
    <property type="match status" value="1"/>
</dbReference>
<dbReference type="HAMAP" id="MF_00978">
    <property type="entry name" value="Bifunct_BirA"/>
    <property type="match status" value="1"/>
</dbReference>
<comment type="function">
    <text evidence="5">Acts both as a biotin--[acetyl-CoA-carboxylase] ligase and a repressor.</text>
</comment>
<evidence type="ECO:0000313" key="8">
    <source>
        <dbReference type="Proteomes" id="UP001145145"/>
    </source>
</evidence>
<dbReference type="PANTHER" id="PTHR12835:SF5">
    <property type="entry name" value="BIOTIN--PROTEIN LIGASE"/>
    <property type="match status" value="1"/>
</dbReference>
<evidence type="ECO:0000259" key="6">
    <source>
        <dbReference type="PROSITE" id="PS51733"/>
    </source>
</evidence>
<dbReference type="GO" id="GO:0003677">
    <property type="term" value="F:DNA binding"/>
    <property type="evidence" value="ECO:0007669"/>
    <property type="project" value="UniProtKB-UniRule"/>
</dbReference>
<keyword evidence="5" id="KW-0804">Transcription</keyword>
<dbReference type="RefSeq" id="WP_281874024.1">
    <property type="nucleotide sequence ID" value="NZ_BSBO01000045.1"/>
</dbReference>
<dbReference type="InterPro" id="IPR036388">
    <property type="entry name" value="WH-like_DNA-bd_sf"/>
</dbReference>
<dbReference type="InterPro" id="IPR030855">
    <property type="entry name" value="Bifunct_BirA"/>
</dbReference>
<accession>A0A9W6CBB1</accession>
<feature type="binding site" evidence="5">
    <location>
        <position position="116"/>
    </location>
    <ligand>
        <name>biotin</name>
        <dbReference type="ChEBI" id="CHEBI:57586"/>
    </ligand>
</feature>
<evidence type="ECO:0000256" key="2">
    <source>
        <dbReference type="ARBA" id="ARBA00022741"/>
    </source>
</evidence>
<dbReference type="Gene3D" id="1.10.10.10">
    <property type="entry name" value="Winged helix-like DNA-binding domain superfamily/Winged helix DNA-binding domain"/>
    <property type="match status" value="1"/>
</dbReference>
<feature type="domain" description="BPL/LPL catalytic" evidence="6">
    <location>
        <begin position="76"/>
        <end position="266"/>
    </location>
</feature>
<dbReference type="PROSITE" id="PS51733">
    <property type="entry name" value="BPL_LPL_CATALYTIC"/>
    <property type="match status" value="1"/>
</dbReference>
<keyword evidence="1 5" id="KW-0436">Ligase</keyword>
<feature type="DNA-binding region" description="H-T-H motif" evidence="5">
    <location>
        <begin position="21"/>
        <end position="40"/>
    </location>
</feature>
<dbReference type="Proteomes" id="UP001145145">
    <property type="component" value="Unassembled WGS sequence"/>
</dbReference>
<keyword evidence="4 5" id="KW-0092">Biotin</keyword>
<evidence type="ECO:0000256" key="3">
    <source>
        <dbReference type="ARBA" id="ARBA00022840"/>
    </source>
</evidence>
<dbReference type="InterPro" id="IPR045864">
    <property type="entry name" value="aa-tRNA-synth_II/BPL/LPL"/>
</dbReference>
<evidence type="ECO:0000256" key="5">
    <source>
        <dbReference type="HAMAP-Rule" id="MF_00978"/>
    </source>
</evidence>
<dbReference type="GO" id="GO:0005737">
    <property type="term" value="C:cytoplasm"/>
    <property type="evidence" value="ECO:0007669"/>
    <property type="project" value="TreeGrafter"/>
</dbReference>